<keyword evidence="4 5" id="KW-0472">Membrane</keyword>
<evidence type="ECO:0000256" key="4">
    <source>
        <dbReference type="ARBA" id="ARBA00023136"/>
    </source>
</evidence>
<feature type="transmembrane region" description="Helical" evidence="5">
    <location>
        <begin position="336"/>
        <end position="355"/>
    </location>
</feature>
<feature type="transmembrane region" description="Helical" evidence="5">
    <location>
        <begin position="391"/>
        <end position="409"/>
    </location>
</feature>
<dbReference type="GO" id="GO:0016020">
    <property type="term" value="C:membrane"/>
    <property type="evidence" value="ECO:0007669"/>
    <property type="project" value="UniProtKB-SubCell"/>
</dbReference>
<reference evidence="6 7" key="1">
    <citation type="journal article" date="2011" name="J. Bacteriol.">
        <title>Draft genome sequence of Methylophaga aminisulfidivorans MP T.</title>
        <authorList>
            <person name="Han G.H."/>
            <person name="Kim W."/>
            <person name="Chun J."/>
            <person name="Kim S.W."/>
        </authorList>
    </citation>
    <scope>NUCLEOTIDE SEQUENCE [LARGE SCALE GENOMIC DNA]</scope>
    <source>
        <strain evidence="7">MP(T)</strain>
    </source>
</reference>
<evidence type="ECO:0000256" key="2">
    <source>
        <dbReference type="ARBA" id="ARBA00022692"/>
    </source>
</evidence>
<dbReference type="AlphaFoldDB" id="F5SUZ2"/>
<feature type="transmembrane region" description="Helical" evidence="5">
    <location>
        <begin position="23"/>
        <end position="41"/>
    </location>
</feature>
<keyword evidence="2 5" id="KW-0812">Transmembrane</keyword>
<organism evidence="6 7">
    <name type="scientific">Methylophaga aminisulfidivorans MP</name>
    <dbReference type="NCBI Taxonomy" id="1026882"/>
    <lineage>
        <taxon>Bacteria</taxon>
        <taxon>Pseudomonadati</taxon>
        <taxon>Pseudomonadota</taxon>
        <taxon>Gammaproteobacteria</taxon>
        <taxon>Thiotrichales</taxon>
        <taxon>Piscirickettsiaceae</taxon>
        <taxon>Methylophaga</taxon>
    </lineage>
</organism>
<feature type="transmembrane region" description="Helical" evidence="5">
    <location>
        <begin position="216"/>
        <end position="236"/>
    </location>
</feature>
<feature type="transmembrane region" description="Helical" evidence="5">
    <location>
        <begin position="147"/>
        <end position="168"/>
    </location>
</feature>
<evidence type="ECO:0000256" key="3">
    <source>
        <dbReference type="ARBA" id="ARBA00022989"/>
    </source>
</evidence>
<dbReference type="CDD" id="cd13128">
    <property type="entry name" value="MATE_Wzx_like"/>
    <property type="match status" value="1"/>
</dbReference>
<feature type="transmembrane region" description="Helical" evidence="5">
    <location>
        <begin position="174"/>
        <end position="195"/>
    </location>
</feature>
<name>F5SUZ2_9GAMM</name>
<evidence type="ECO:0000313" key="6">
    <source>
        <dbReference type="EMBL" id="EGL56052.1"/>
    </source>
</evidence>
<dbReference type="InterPro" id="IPR052556">
    <property type="entry name" value="PolySynth_Transporter"/>
</dbReference>
<proteinExistence type="predicted"/>
<dbReference type="EMBL" id="AFIG01000001">
    <property type="protein sequence ID" value="EGL56052.1"/>
    <property type="molecule type" value="Genomic_DNA"/>
</dbReference>
<dbReference type="PANTHER" id="PTHR43424:SF1">
    <property type="entry name" value="LOCUS PUTATIVE PROTEIN 1-RELATED"/>
    <property type="match status" value="1"/>
</dbReference>
<comment type="caution">
    <text evidence="6">The sequence shown here is derived from an EMBL/GenBank/DDBJ whole genome shotgun (WGS) entry which is preliminary data.</text>
</comment>
<evidence type="ECO:0000313" key="7">
    <source>
        <dbReference type="Proteomes" id="UP000003544"/>
    </source>
</evidence>
<evidence type="ECO:0000256" key="1">
    <source>
        <dbReference type="ARBA" id="ARBA00004141"/>
    </source>
</evidence>
<dbReference type="STRING" id="1026882.MAMP_03046"/>
<comment type="subcellular location">
    <subcellularLocation>
        <location evidence="1">Membrane</location>
        <topology evidence="1">Multi-pass membrane protein</topology>
    </subcellularLocation>
</comment>
<dbReference type="Pfam" id="PF01943">
    <property type="entry name" value="Polysacc_synt"/>
    <property type="match status" value="1"/>
</dbReference>
<feature type="transmembrane region" description="Helical" evidence="5">
    <location>
        <begin position="83"/>
        <end position="108"/>
    </location>
</feature>
<accession>F5SUZ2</accession>
<feature type="transmembrane region" description="Helical" evidence="5">
    <location>
        <begin position="367"/>
        <end position="385"/>
    </location>
</feature>
<dbReference type="PANTHER" id="PTHR43424">
    <property type="entry name" value="LOCUS PUTATIVE PROTEIN 1-RELATED"/>
    <property type="match status" value="1"/>
</dbReference>
<gene>
    <name evidence="6" type="ORF">MAMP_03046</name>
</gene>
<feature type="transmembrane region" description="Helical" evidence="5">
    <location>
        <begin position="47"/>
        <end position="71"/>
    </location>
</feature>
<feature type="transmembrane region" description="Helical" evidence="5">
    <location>
        <begin position="299"/>
        <end position="324"/>
    </location>
</feature>
<keyword evidence="7" id="KW-1185">Reference proteome</keyword>
<dbReference type="Proteomes" id="UP000003544">
    <property type="component" value="Unassembled WGS sequence"/>
</dbReference>
<feature type="transmembrane region" description="Helical" evidence="5">
    <location>
        <begin position="262"/>
        <end position="279"/>
    </location>
</feature>
<dbReference type="eggNOG" id="COG2244">
    <property type="taxonomic scope" value="Bacteria"/>
</dbReference>
<feature type="transmembrane region" description="Helical" evidence="5">
    <location>
        <begin position="114"/>
        <end position="135"/>
    </location>
</feature>
<protein>
    <submittedName>
        <fullName evidence="6">Membrane protein involved in the export of O-antigen, teichoic acid lipoteichoic acid</fullName>
    </submittedName>
</protein>
<evidence type="ECO:0000256" key="5">
    <source>
        <dbReference type="SAM" id="Phobius"/>
    </source>
</evidence>
<sequence length="429" mass="48546">MFTNHRGLRRYLENTTWLMAERLLRVVIGLFVGIWVARYLGPAQFGLYNYAQSFVFLFSVISTLGLDGVVVRELVNDDTKRNILLGTAFGLKLIGAILIFPILAGVLIFIEHDLYTKIIIFIIAGSLIFQSFNVIDYYYQSKVQSKYVAIANSISLGVSSLTKVVLILNNAPLISFVWVIVFDTAVLCLGLLVSYRYVSELNPREWYFDRVMAKSLIKSSLPLAFSGLVASIYMKIDQVMIKNIMGDEAVGVYAAAVRLSEAFYFIPMIIANSLFPAVLNAKKVSLDLYYTRLQRLYTFIVWSAVIISAFMTYTSDWLITILFGEEYMAATDVLKIHIWASVFVYLGVVSGSWYLSENLQSLAFLRTFYGMLINIILNFSLVPVYGIGGAAFATLISYAVAGFFFDFFTKKTRVTFYMKLKAFFFKVNL</sequence>
<keyword evidence="3 5" id="KW-1133">Transmembrane helix</keyword>
<dbReference type="InterPro" id="IPR002797">
    <property type="entry name" value="Polysacc_synth"/>
</dbReference>